<organism evidence="4 5">
    <name type="scientific">Sphingobacterium populi</name>
    <dbReference type="NCBI Taxonomy" id="1812824"/>
    <lineage>
        <taxon>Bacteria</taxon>
        <taxon>Pseudomonadati</taxon>
        <taxon>Bacteroidota</taxon>
        <taxon>Sphingobacteriia</taxon>
        <taxon>Sphingobacteriales</taxon>
        <taxon>Sphingobacteriaceae</taxon>
        <taxon>Sphingobacterium</taxon>
    </lineage>
</organism>
<dbReference type="SUPFAM" id="SSF55469">
    <property type="entry name" value="FMN-dependent nitroreductase-like"/>
    <property type="match status" value="1"/>
</dbReference>
<gene>
    <name evidence="4" type="ORF">ACFSQ6_06175</name>
</gene>
<evidence type="ECO:0000256" key="2">
    <source>
        <dbReference type="ARBA" id="ARBA00023002"/>
    </source>
</evidence>
<keyword evidence="5" id="KW-1185">Reference proteome</keyword>
<protein>
    <submittedName>
        <fullName evidence="4">Nitroreductase family protein</fullName>
    </submittedName>
</protein>
<dbReference type="EMBL" id="JBHUMB010000006">
    <property type="protein sequence ID" value="MFD2742980.1"/>
    <property type="molecule type" value="Genomic_DNA"/>
</dbReference>
<sequence>MKTLKGYFYRFLGKKSATYLNGWYTFFNKWRLLSVNYVYDAKMYHSHSSMVKKNTWKKKEATIILHYHAIEKAFLHSSLRFRFGIPRIQILLSLIKDLEKEYLTSSQVLIACECLCKYYEIHQKNNIDVSDYFSDDDYGFLRNINQKEEEIVHEQVRELFFKKGLDFKDFASSRRSVRNFSGELVSPETLDKVVEIAKTSPSVCNRQPAKVYCIQNKEKLAEVFRLQGGLQGFTDGISQVLILTCDRSTFYSVGERNQLFIDGGLFLMNLLYALHYYNIGACPAHWAKEKHDDIEIKQLLDLDPAEKVICVVPIGIPKENFKTTLSKRRANTEILHFIN</sequence>
<name>A0ABW5UCJ9_9SPHI</name>
<dbReference type="PANTHER" id="PTHR43673:SF10">
    <property type="entry name" value="NADH DEHYDROGENASE_NAD(P)H NITROREDUCTASE XCC3605-RELATED"/>
    <property type="match status" value="1"/>
</dbReference>
<feature type="domain" description="Nitroreductase" evidence="3">
    <location>
        <begin position="172"/>
        <end position="223"/>
    </location>
</feature>
<dbReference type="Gene3D" id="3.40.109.10">
    <property type="entry name" value="NADH Oxidase"/>
    <property type="match status" value="1"/>
</dbReference>
<comment type="caution">
    <text evidence="4">The sequence shown here is derived from an EMBL/GenBank/DDBJ whole genome shotgun (WGS) entry which is preliminary data.</text>
</comment>
<reference evidence="5" key="1">
    <citation type="journal article" date="2019" name="Int. J. Syst. Evol. Microbiol.">
        <title>The Global Catalogue of Microorganisms (GCM) 10K type strain sequencing project: providing services to taxonomists for standard genome sequencing and annotation.</title>
        <authorList>
            <consortium name="The Broad Institute Genomics Platform"/>
            <consortium name="The Broad Institute Genome Sequencing Center for Infectious Disease"/>
            <person name="Wu L."/>
            <person name="Ma J."/>
        </authorList>
    </citation>
    <scope>NUCLEOTIDE SEQUENCE [LARGE SCALE GENOMIC DNA]</scope>
    <source>
        <strain evidence="5">KCTC 42247</strain>
    </source>
</reference>
<dbReference type="InterPro" id="IPR000415">
    <property type="entry name" value="Nitroreductase-like"/>
</dbReference>
<proteinExistence type="inferred from homology"/>
<keyword evidence="2" id="KW-0560">Oxidoreductase</keyword>
<dbReference type="InterPro" id="IPR029479">
    <property type="entry name" value="Nitroreductase"/>
</dbReference>
<evidence type="ECO:0000313" key="4">
    <source>
        <dbReference type="EMBL" id="MFD2742980.1"/>
    </source>
</evidence>
<dbReference type="Proteomes" id="UP001597418">
    <property type="component" value="Unassembled WGS sequence"/>
</dbReference>
<evidence type="ECO:0000313" key="5">
    <source>
        <dbReference type="Proteomes" id="UP001597418"/>
    </source>
</evidence>
<feature type="domain" description="Nitroreductase" evidence="3">
    <location>
        <begin position="229"/>
        <end position="315"/>
    </location>
</feature>
<dbReference type="PANTHER" id="PTHR43673">
    <property type="entry name" value="NAD(P)H NITROREDUCTASE YDGI-RELATED"/>
    <property type="match status" value="1"/>
</dbReference>
<dbReference type="RefSeq" id="WP_197464831.1">
    <property type="nucleotide sequence ID" value="NZ_JBHUMB010000006.1"/>
</dbReference>
<dbReference type="Pfam" id="PF00881">
    <property type="entry name" value="Nitroreductase"/>
    <property type="match status" value="2"/>
</dbReference>
<evidence type="ECO:0000256" key="1">
    <source>
        <dbReference type="ARBA" id="ARBA00007118"/>
    </source>
</evidence>
<evidence type="ECO:0000259" key="3">
    <source>
        <dbReference type="Pfam" id="PF00881"/>
    </source>
</evidence>
<accession>A0ABW5UCJ9</accession>
<comment type="similarity">
    <text evidence="1">Belongs to the nitroreductase family.</text>
</comment>